<dbReference type="InterPro" id="IPR050465">
    <property type="entry name" value="UPF0194_transport"/>
</dbReference>
<keyword evidence="5" id="KW-1185">Reference proteome</keyword>
<reference evidence="4 5" key="1">
    <citation type="submission" date="2023-10" db="EMBL/GenBank/DDBJ databases">
        <title>Psychrosphaera aquimaarina strain SW33 isolated from seawater.</title>
        <authorList>
            <person name="Bayburt H."/>
            <person name="Kim J.M."/>
            <person name="Choi B.J."/>
            <person name="Jeon C.O."/>
        </authorList>
    </citation>
    <scope>NUCLEOTIDE SEQUENCE [LARGE SCALE GENOMIC DNA]</scope>
    <source>
        <strain evidence="4 5">KCTC 52743</strain>
    </source>
</reference>
<dbReference type="Proteomes" id="UP001257914">
    <property type="component" value="Unassembled WGS sequence"/>
</dbReference>
<evidence type="ECO:0000313" key="4">
    <source>
        <dbReference type="EMBL" id="MDU0113262.1"/>
    </source>
</evidence>
<feature type="coiled-coil region" evidence="3">
    <location>
        <begin position="147"/>
        <end position="206"/>
    </location>
</feature>
<gene>
    <name evidence="4" type="ORF">RT723_09700</name>
</gene>
<dbReference type="Gene3D" id="2.40.30.170">
    <property type="match status" value="1"/>
</dbReference>
<keyword evidence="2 3" id="KW-0175">Coiled coil</keyword>
<name>A0ABU3R1A5_9GAMM</name>
<dbReference type="PROSITE" id="PS51257">
    <property type="entry name" value="PROKAR_LIPOPROTEIN"/>
    <property type="match status" value="1"/>
</dbReference>
<dbReference type="PANTHER" id="PTHR32347:SF23">
    <property type="entry name" value="BLL5650 PROTEIN"/>
    <property type="match status" value="1"/>
</dbReference>
<protein>
    <submittedName>
        <fullName evidence="4">HlyD family efflux transporter periplasmic adaptor subunit</fullName>
    </submittedName>
</protein>
<proteinExistence type="predicted"/>
<evidence type="ECO:0000256" key="2">
    <source>
        <dbReference type="ARBA" id="ARBA00023054"/>
    </source>
</evidence>
<dbReference type="EMBL" id="JAWCUA010000007">
    <property type="protein sequence ID" value="MDU0113262.1"/>
    <property type="molecule type" value="Genomic_DNA"/>
</dbReference>
<dbReference type="SUPFAM" id="SSF111369">
    <property type="entry name" value="HlyD-like secretion proteins"/>
    <property type="match status" value="1"/>
</dbReference>
<comment type="subcellular location">
    <subcellularLocation>
        <location evidence="1">Cell envelope</location>
    </subcellularLocation>
</comment>
<evidence type="ECO:0000256" key="3">
    <source>
        <dbReference type="SAM" id="Coils"/>
    </source>
</evidence>
<accession>A0ABU3R1A5</accession>
<dbReference type="PANTHER" id="PTHR32347">
    <property type="entry name" value="EFFLUX SYSTEM COMPONENT YKNX-RELATED"/>
    <property type="match status" value="1"/>
</dbReference>
<evidence type="ECO:0000313" key="5">
    <source>
        <dbReference type="Proteomes" id="UP001257914"/>
    </source>
</evidence>
<evidence type="ECO:0000256" key="1">
    <source>
        <dbReference type="ARBA" id="ARBA00004196"/>
    </source>
</evidence>
<dbReference type="RefSeq" id="WP_315946871.1">
    <property type="nucleotide sequence ID" value="NZ_JAWCUA010000007.1"/>
</dbReference>
<comment type="caution">
    <text evidence="4">The sequence shown here is derived from an EMBL/GenBank/DDBJ whole genome shotgun (WGS) entry which is preliminary data.</text>
</comment>
<organism evidence="4 5">
    <name type="scientific">Psychrosphaera aquimarina</name>
    <dbReference type="NCBI Taxonomy" id="2044854"/>
    <lineage>
        <taxon>Bacteria</taxon>
        <taxon>Pseudomonadati</taxon>
        <taxon>Pseudomonadota</taxon>
        <taxon>Gammaproteobacteria</taxon>
        <taxon>Alteromonadales</taxon>
        <taxon>Pseudoalteromonadaceae</taxon>
        <taxon>Psychrosphaera</taxon>
    </lineage>
</organism>
<sequence length="332" mass="36946">MINKIGILISVLTLAACSEKVQRQDNNIADEKPLSATGELISLDSATISPPSVNGMWQYKLQYLIKENSQVNKGDLVVRLDGQDLRNKLLDKQSSLDAAIKEQEQEELAQDQKGEDLKLSLAEANMFYDKEKRKSEIVDAATSEIDRKKQQKQFEIASSKLAQAQQKLAQFKTSRKVNNVVSQSKIRSLTAKVEEIQTDIKRLSIKAPKSGVVMYVTNHDGEKPAVGETLWQGQSILTIPSLDKMAVRAEFDEPDSAKLGVGSKVKVMLDSYPELPFMGEISALGQSYRSKSNQNPKVVFDAFIQLDTIDPKLMRPGMQTKVEVINNMSEAQ</sequence>